<comment type="caution">
    <text evidence="1">The sequence shown here is derived from an EMBL/GenBank/DDBJ whole genome shotgun (WGS) entry which is preliminary data.</text>
</comment>
<dbReference type="AlphaFoldDB" id="A0AAW2U1S9"/>
<evidence type="ECO:0000313" key="1">
    <source>
        <dbReference type="EMBL" id="KAL0410749.1"/>
    </source>
</evidence>
<proteinExistence type="predicted"/>
<reference evidence="1" key="1">
    <citation type="submission" date="2020-06" db="EMBL/GenBank/DDBJ databases">
        <authorList>
            <person name="Li T."/>
            <person name="Hu X."/>
            <person name="Zhang T."/>
            <person name="Song X."/>
            <person name="Zhang H."/>
            <person name="Dai N."/>
            <person name="Sheng W."/>
            <person name="Hou X."/>
            <person name="Wei L."/>
        </authorList>
    </citation>
    <scope>NUCLEOTIDE SEQUENCE</scope>
    <source>
        <strain evidence="1">KEN1</strain>
        <tissue evidence="1">Leaf</tissue>
    </source>
</reference>
<reference evidence="1" key="2">
    <citation type="journal article" date="2024" name="Plant">
        <title>Genomic evolution and insights into agronomic trait innovations of Sesamum species.</title>
        <authorList>
            <person name="Miao H."/>
            <person name="Wang L."/>
            <person name="Qu L."/>
            <person name="Liu H."/>
            <person name="Sun Y."/>
            <person name="Le M."/>
            <person name="Wang Q."/>
            <person name="Wei S."/>
            <person name="Zheng Y."/>
            <person name="Lin W."/>
            <person name="Duan Y."/>
            <person name="Cao H."/>
            <person name="Xiong S."/>
            <person name="Wang X."/>
            <person name="Wei L."/>
            <person name="Li C."/>
            <person name="Ma Q."/>
            <person name="Ju M."/>
            <person name="Zhao R."/>
            <person name="Li G."/>
            <person name="Mu C."/>
            <person name="Tian Q."/>
            <person name="Mei H."/>
            <person name="Zhang T."/>
            <person name="Gao T."/>
            <person name="Zhang H."/>
        </authorList>
    </citation>
    <scope>NUCLEOTIDE SEQUENCE</scope>
    <source>
        <strain evidence="1">KEN1</strain>
    </source>
</reference>
<protein>
    <submittedName>
        <fullName evidence="1">Uncharacterized protein</fullName>
    </submittedName>
</protein>
<organism evidence="1">
    <name type="scientific">Sesamum latifolium</name>
    <dbReference type="NCBI Taxonomy" id="2727402"/>
    <lineage>
        <taxon>Eukaryota</taxon>
        <taxon>Viridiplantae</taxon>
        <taxon>Streptophyta</taxon>
        <taxon>Embryophyta</taxon>
        <taxon>Tracheophyta</taxon>
        <taxon>Spermatophyta</taxon>
        <taxon>Magnoliopsida</taxon>
        <taxon>eudicotyledons</taxon>
        <taxon>Gunneridae</taxon>
        <taxon>Pentapetalae</taxon>
        <taxon>asterids</taxon>
        <taxon>lamiids</taxon>
        <taxon>Lamiales</taxon>
        <taxon>Pedaliaceae</taxon>
        <taxon>Sesamum</taxon>
    </lineage>
</organism>
<sequence length="120" mass="13753">MTYSRRAALREQLDECLVREEIMWKQRGKAQWLQEGDMNTAFFHARASARLRKNAITRLKLGNGSWSNSAEEVQQVITDYFQQLFTSTRPSEEDIEVAIGGLSARVSTEMNEKLIQTILG</sequence>
<accession>A0AAW2U1S9</accession>
<dbReference type="EMBL" id="JACGWN010000013">
    <property type="protein sequence ID" value="KAL0410749.1"/>
    <property type="molecule type" value="Genomic_DNA"/>
</dbReference>
<gene>
    <name evidence="1" type="ORF">Slati_3664600</name>
</gene>
<name>A0AAW2U1S9_9LAMI</name>